<evidence type="ECO:0000256" key="3">
    <source>
        <dbReference type="ARBA" id="ARBA00022737"/>
    </source>
</evidence>
<dbReference type="Pfam" id="PF10516">
    <property type="entry name" value="SHNi-TPR"/>
    <property type="match status" value="1"/>
</dbReference>
<dbReference type="PROSITE" id="PS50005">
    <property type="entry name" value="TPR"/>
    <property type="match status" value="1"/>
</dbReference>
<dbReference type="GO" id="GO:0006508">
    <property type="term" value="P:proteolysis"/>
    <property type="evidence" value="ECO:0007669"/>
    <property type="project" value="InterPro"/>
</dbReference>
<organism evidence="9 10">
    <name type="scientific">Babesia gibsoni</name>
    <dbReference type="NCBI Taxonomy" id="33632"/>
    <lineage>
        <taxon>Eukaryota</taxon>
        <taxon>Sar</taxon>
        <taxon>Alveolata</taxon>
        <taxon>Apicomplexa</taxon>
        <taxon>Aconoidasida</taxon>
        <taxon>Piroplasmida</taxon>
        <taxon>Babesiidae</taxon>
        <taxon>Babesia</taxon>
    </lineage>
</organism>
<evidence type="ECO:0000256" key="4">
    <source>
        <dbReference type="ARBA" id="ARBA00022803"/>
    </source>
</evidence>
<dbReference type="Proteomes" id="UP001230268">
    <property type="component" value="Unassembled WGS sequence"/>
</dbReference>
<comment type="similarity">
    <text evidence="2">Belongs to the NASP family.</text>
</comment>
<dbReference type="SMART" id="SM00028">
    <property type="entry name" value="TPR"/>
    <property type="match status" value="3"/>
</dbReference>
<dbReference type="GO" id="GO:0042393">
    <property type="term" value="F:histone binding"/>
    <property type="evidence" value="ECO:0007669"/>
    <property type="project" value="TreeGrafter"/>
</dbReference>
<evidence type="ECO:0000256" key="2">
    <source>
        <dbReference type="ARBA" id="ARBA00008402"/>
    </source>
</evidence>
<gene>
    <name evidence="9" type="ORF">BgAZ_404040</name>
</gene>
<dbReference type="InterPro" id="IPR019734">
    <property type="entry name" value="TPR_rpt"/>
</dbReference>
<dbReference type="EMBL" id="JAVEPI010000004">
    <property type="protein sequence ID" value="KAK1442374.1"/>
    <property type="molecule type" value="Genomic_DNA"/>
</dbReference>
<accession>A0AAD8LK90</accession>
<evidence type="ECO:0000259" key="7">
    <source>
        <dbReference type="Pfam" id="PF02789"/>
    </source>
</evidence>
<sequence length="318" mass="36180">MEATTSDTVAQPSEEIDYDSLSADELYEKGKEFFKVDRNYAEAAECFSRCLEKRSGDNPYDSSLRECYLWFADSLLTKEEENQSMFADTVDASTEEHLPSADAVLEKAEQKEASDETLAFETFQIAYQCYTEFLSGMQGDHPEIEKEVLDASYCLMRLGDMYFTNHQFEEAAKEFDRALQLRHKYKLKEKHFASLYVSLAQCQMFNGQLGESLRTFTSAKEIINRILLVGTDEEERKRLQDTLEDIGLQMDDLRKLIASLSAHSAQKGSQVNAAALIPQTTDSFDEKKLDTATKSAFISVEQNSTGEKRRIDISGMYK</sequence>
<feature type="domain" description="Peptidase M17 leucyl aminopeptidase N-terminal" evidence="7">
    <location>
        <begin position="190"/>
        <end position="281"/>
    </location>
</feature>
<reference evidence="9" key="1">
    <citation type="submission" date="2023-08" db="EMBL/GenBank/DDBJ databases">
        <title>Draft sequence of the Babesia gibsoni genome.</title>
        <authorList>
            <person name="Yamagishi J.Y."/>
            <person name="Xuan X.X."/>
        </authorList>
    </citation>
    <scope>NUCLEOTIDE SEQUENCE</scope>
    <source>
        <strain evidence="9">Azabu</strain>
    </source>
</reference>
<dbReference type="InterPro" id="IPR008283">
    <property type="entry name" value="Peptidase_M17_N"/>
</dbReference>
<dbReference type="GO" id="GO:0006335">
    <property type="term" value="P:DNA replication-dependent chromatin assembly"/>
    <property type="evidence" value="ECO:0007669"/>
    <property type="project" value="TreeGrafter"/>
</dbReference>
<evidence type="ECO:0000256" key="1">
    <source>
        <dbReference type="ARBA" id="ARBA00004123"/>
    </source>
</evidence>
<evidence type="ECO:0000313" key="9">
    <source>
        <dbReference type="EMBL" id="KAK1442374.1"/>
    </source>
</evidence>
<comment type="subcellular location">
    <subcellularLocation>
        <location evidence="1">Nucleus</location>
    </subcellularLocation>
</comment>
<dbReference type="InterPro" id="IPR011990">
    <property type="entry name" value="TPR-like_helical_dom_sf"/>
</dbReference>
<name>A0AAD8LK90_BABGI</name>
<evidence type="ECO:0008006" key="11">
    <source>
        <dbReference type="Google" id="ProtNLM"/>
    </source>
</evidence>
<keyword evidence="10" id="KW-1185">Reference proteome</keyword>
<keyword evidence="4 6" id="KW-0802">TPR repeat</keyword>
<evidence type="ECO:0000313" key="10">
    <source>
        <dbReference type="Proteomes" id="UP001230268"/>
    </source>
</evidence>
<keyword evidence="3" id="KW-0677">Repeat</keyword>
<dbReference type="GO" id="GO:0070006">
    <property type="term" value="F:metalloaminopeptidase activity"/>
    <property type="evidence" value="ECO:0007669"/>
    <property type="project" value="InterPro"/>
</dbReference>
<feature type="domain" description="Tetratricopeptide SHNi-TPR" evidence="8">
    <location>
        <begin position="152"/>
        <end position="186"/>
    </location>
</feature>
<dbReference type="InterPro" id="IPR051730">
    <property type="entry name" value="NASP-like"/>
</dbReference>
<protein>
    <recommendedName>
        <fullName evidence="11">Tetratricopeptide SHNi-TPR domain-containing protein</fullName>
    </recommendedName>
</protein>
<dbReference type="PANTHER" id="PTHR15081:SF1">
    <property type="entry name" value="NUCLEAR AUTOANTIGENIC SPERM PROTEIN"/>
    <property type="match status" value="1"/>
</dbReference>
<keyword evidence="5" id="KW-0539">Nucleus</keyword>
<dbReference type="SUPFAM" id="SSF48452">
    <property type="entry name" value="TPR-like"/>
    <property type="match status" value="1"/>
</dbReference>
<evidence type="ECO:0000256" key="5">
    <source>
        <dbReference type="ARBA" id="ARBA00023242"/>
    </source>
</evidence>
<evidence type="ECO:0000256" key="6">
    <source>
        <dbReference type="PROSITE-ProRule" id="PRU00339"/>
    </source>
</evidence>
<dbReference type="InterPro" id="IPR019544">
    <property type="entry name" value="Tetratricopeptide_SHNi-TPR_dom"/>
</dbReference>
<dbReference type="Gene3D" id="1.25.40.10">
    <property type="entry name" value="Tetratricopeptide repeat domain"/>
    <property type="match status" value="1"/>
</dbReference>
<dbReference type="GO" id="GO:0005654">
    <property type="term" value="C:nucleoplasm"/>
    <property type="evidence" value="ECO:0007669"/>
    <property type="project" value="TreeGrafter"/>
</dbReference>
<feature type="repeat" description="TPR" evidence="6">
    <location>
        <begin position="152"/>
        <end position="185"/>
    </location>
</feature>
<comment type="caution">
    <text evidence="9">The sequence shown here is derived from an EMBL/GenBank/DDBJ whole genome shotgun (WGS) entry which is preliminary data.</text>
</comment>
<dbReference type="Pfam" id="PF02789">
    <property type="entry name" value="Peptidase_M17_N"/>
    <property type="match status" value="1"/>
</dbReference>
<dbReference type="AlphaFoldDB" id="A0AAD8LK90"/>
<evidence type="ECO:0000259" key="8">
    <source>
        <dbReference type="Pfam" id="PF10516"/>
    </source>
</evidence>
<dbReference type="GO" id="GO:0034080">
    <property type="term" value="P:CENP-A containing chromatin assembly"/>
    <property type="evidence" value="ECO:0007669"/>
    <property type="project" value="TreeGrafter"/>
</dbReference>
<proteinExistence type="inferred from homology"/>
<dbReference type="PANTHER" id="PTHR15081">
    <property type="entry name" value="NUCLEAR AUTOANTIGENIC SPERM PROTEIN NASP -RELATED"/>
    <property type="match status" value="1"/>
</dbReference>